<keyword evidence="1" id="KW-0812">Transmembrane</keyword>
<dbReference type="Proteomes" id="UP000031737">
    <property type="component" value="Unassembled WGS sequence"/>
</dbReference>
<keyword evidence="3" id="KW-1185">Reference proteome</keyword>
<dbReference type="EMBL" id="AUPL01008635">
    <property type="protein sequence ID" value="ESL04804.1"/>
    <property type="molecule type" value="Genomic_DNA"/>
</dbReference>
<evidence type="ECO:0000313" key="3">
    <source>
        <dbReference type="Proteomes" id="UP000031737"/>
    </source>
</evidence>
<name>A0A061IRP8_TRYRA</name>
<dbReference type="VEuPathDB" id="TriTrypDB:TRSC58_07671"/>
<keyword evidence="1" id="KW-1133">Transmembrane helix</keyword>
<proteinExistence type="predicted"/>
<sequence length="85" mass="9949">MLGVGCHVGLLATQTHRHTRHLSSPHPRSYFHSLVFAFPPFFSIHRSVSFSFSFFFWCFLSNKKKKRRWGFVRGWRWGGAGLHAL</sequence>
<evidence type="ECO:0000313" key="2">
    <source>
        <dbReference type="EMBL" id="ESL04804.1"/>
    </source>
</evidence>
<evidence type="ECO:0000256" key="1">
    <source>
        <dbReference type="SAM" id="Phobius"/>
    </source>
</evidence>
<organism evidence="2 3">
    <name type="scientific">Trypanosoma rangeli SC58</name>
    <dbReference type="NCBI Taxonomy" id="429131"/>
    <lineage>
        <taxon>Eukaryota</taxon>
        <taxon>Discoba</taxon>
        <taxon>Euglenozoa</taxon>
        <taxon>Kinetoplastea</taxon>
        <taxon>Metakinetoplastina</taxon>
        <taxon>Trypanosomatida</taxon>
        <taxon>Trypanosomatidae</taxon>
        <taxon>Trypanosoma</taxon>
        <taxon>Herpetosoma</taxon>
    </lineage>
</organism>
<comment type="caution">
    <text evidence="2">The sequence shown here is derived from an EMBL/GenBank/DDBJ whole genome shotgun (WGS) entry which is preliminary data.</text>
</comment>
<feature type="transmembrane region" description="Helical" evidence="1">
    <location>
        <begin position="41"/>
        <end position="60"/>
    </location>
</feature>
<accession>A0A061IRP8</accession>
<reference evidence="2 3" key="1">
    <citation type="submission" date="2013-07" db="EMBL/GenBank/DDBJ databases">
        <authorList>
            <person name="Stoco P.H."/>
            <person name="Wagner G."/>
            <person name="Gerber A."/>
            <person name="Zaha A."/>
            <person name="Thompson C."/>
            <person name="Bartholomeu D.C."/>
            <person name="Luckemeyer D.D."/>
            <person name="Bahia D."/>
            <person name="Loreto E."/>
            <person name="Prestes E.B."/>
            <person name="Lima F.M."/>
            <person name="Rodrigues-Luiz G."/>
            <person name="Vallejo G.A."/>
            <person name="Filho J.F."/>
            <person name="Monteiro K.M."/>
            <person name="Tyler K.M."/>
            <person name="de Almeida L.G."/>
            <person name="Ortiz M.F."/>
            <person name="Siervo M.A."/>
            <person name="de Moraes M.H."/>
            <person name="Cunha O.L."/>
            <person name="Mendonca-Neto R."/>
            <person name="Silva R."/>
            <person name="Teixeira S.M."/>
            <person name="Murta S.M."/>
            <person name="Sincero T.C."/>
            <person name="Mendes T.A."/>
            <person name="Urmenyi T.P."/>
            <person name="Silva V.G."/>
            <person name="da Rocha W.D."/>
            <person name="Andersson B."/>
            <person name="Romanha A.J."/>
            <person name="Steindel M."/>
            <person name="de Vasconcelos A.T."/>
            <person name="Grisard E.C."/>
        </authorList>
    </citation>
    <scope>NUCLEOTIDE SEQUENCE [LARGE SCALE GENOMIC DNA]</scope>
    <source>
        <strain evidence="2 3">SC58</strain>
    </source>
</reference>
<keyword evidence="1" id="KW-0472">Membrane</keyword>
<dbReference type="AlphaFoldDB" id="A0A061IRP8"/>
<protein>
    <submittedName>
        <fullName evidence="2">Uncharacterized protein</fullName>
    </submittedName>
</protein>
<gene>
    <name evidence="2" type="ORF">TRSC58_07671</name>
</gene>